<reference evidence="6 7" key="1">
    <citation type="submission" date="2019-02" db="EMBL/GenBank/DDBJ databases">
        <title>Deep-cultivation of Planctomycetes and their phenomic and genomic characterization uncovers novel biology.</title>
        <authorList>
            <person name="Wiegand S."/>
            <person name="Jogler M."/>
            <person name="Boedeker C."/>
            <person name="Pinto D."/>
            <person name="Vollmers J."/>
            <person name="Rivas-Marin E."/>
            <person name="Kohn T."/>
            <person name="Peeters S.H."/>
            <person name="Heuer A."/>
            <person name="Rast P."/>
            <person name="Oberbeckmann S."/>
            <person name="Bunk B."/>
            <person name="Jeske O."/>
            <person name="Meyerdierks A."/>
            <person name="Storesund J.E."/>
            <person name="Kallscheuer N."/>
            <person name="Luecker S."/>
            <person name="Lage O.M."/>
            <person name="Pohl T."/>
            <person name="Merkel B.J."/>
            <person name="Hornburger P."/>
            <person name="Mueller R.-W."/>
            <person name="Bruemmer F."/>
            <person name="Labrenz M."/>
            <person name="Spormann A.M."/>
            <person name="Op Den Camp H."/>
            <person name="Overmann J."/>
            <person name="Amann R."/>
            <person name="Jetten M.S.M."/>
            <person name="Mascher T."/>
            <person name="Medema M.H."/>
            <person name="Devos D.P."/>
            <person name="Kaster A.-K."/>
            <person name="Ovreas L."/>
            <person name="Rohde M."/>
            <person name="Galperin M.Y."/>
            <person name="Jogler C."/>
        </authorList>
    </citation>
    <scope>NUCLEOTIDE SEQUENCE [LARGE SCALE GENOMIC DNA]</scope>
    <source>
        <strain evidence="6 7">Pan54</strain>
    </source>
</reference>
<dbReference type="GO" id="GO:0071973">
    <property type="term" value="P:bacterial-type flagellum-dependent cell motility"/>
    <property type="evidence" value="ECO:0007669"/>
    <property type="project" value="InterPro"/>
</dbReference>
<comment type="caution">
    <text evidence="6">The sequence shown here is derived from an EMBL/GenBank/DDBJ whole genome shotgun (WGS) entry which is preliminary data.</text>
</comment>
<evidence type="ECO:0000256" key="1">
    <source>
        <dbReference type="ARBA" id="ARBA00004117"/>
    </source>
</evidence>
<dbReference type="OrthoDB" id="9792068at2"/>
<evidence type="ECO:0000256" key="3">
    <source>
        <dbReference type="ARBA" id="ARBA00014376"/>
    </source>
</evidence>
<evidence type="ECO:0000313" key="6">
    <source>
        <dbReference type="EMBL" id="TWT62050.1"/>
    </source>
</evidence>
<gene>
    <name evidence="6" type="ORF">Pan54_27890</name>
</gene>
<organism evidence="6 7">
    <name type="scientific">Rubinisphaera italica</name>
    <dbReference type="NCBI Taxonomy" id="2527969"/>
    <lineage>
        <taxon>Bacteria</taxon>
        <taxon>Pseudomonadati</taxon>
        <taxon>Planctomycetota</taxon>
        <taxon>Planctomycetia</taxon>
        <taxon>Planctomycetales</taxon>
        <taxon>Planctomycetaceae</taxon>
        <taxon>Rubinisphaera</taxon>
    </lineage>
</organism>
<proteinExistence type="inferred from homology"/>
<dbReference type="Proteomes" id="UP000316095">
    <property type="component" value="Unassembled WGS sequence"/>
</dbReference>
<keyword evidence="6" id="KW-0966">Cell projection</keyword>
<dbReference type="EMBL" id="SJPG01000001">
    <property type="protein sequence ID" value="TWT62050.1"/>
    <property type="molecule type" value="Genomic_DNA"/>
</dbReference>
<keyword evidence="7" id="KW-1185">Reference proteome</keyword>
<evidence type="ECO:0000313" key="7">
    <source>
        <dbReference type="Proteomes" id="UP000316095"/>
    </source>
</evidence>
<evidence type="ECO:0000256" key="4">
    <source>
        <dbReference type="ARBA" id="ARBA00023143"/>
    </source>
</evidence>
<comment type="function">
    <text evidence="5">Structural component of flagellum, the bacterial motility apparatus. Part of the rod structure of flagellar basal body.</text>
</comment>
<accession>A0A5C5XGA8</accession>
<comment type="subcellular location">
    <subcellularLocation>
        <location evidence="1">Bacterial flagellum basal body</location>
    </subcellularLocation>
</comment>
<keyword evidence="6" id="KW-0969">Cilium</keyword>
<dbReference type="AlphaFoldDB" id="A0A5C5XGA8"/>
<dbReference type="PIRSF" id="PIRSF002889">
    <property type="entry name" value="Rod_FlgB"/>
    <property type="match status" value="1"/>
</dbReference>
<dbReference type="InterPro" id="IPR006300">
    <property type="entry name" value="FlgB"/>
</dbReference>
<evidence type="ECO:0000256" key="2">
    <source>
        <dbReference type="ARBA" id="ARBA00009677"/>
    </source>
</evidence>
<sequence length="179" mass="19892">MLDPILQQTTLPILEQAAIFGQKRHQVLAGNIANIDTPDYRTRDLSVDKFEESLKQAIQARRHNAHPQPMLPNVLGQSPGSPSLSQLHWQQASLGNPSVLNSTGQMGQVQPKLEDYFPKSLSVAESVNNRNLTFHDGANRSIEMESMEMVKNASLQGFAIEVMRSQMSMLEAVISERVV</sequence>
<comment type="similarity">
    <text evidence="2">Belongs to the flagella basal body rod proteins family.</text>
</comment>
<keyword evidence="4" id="KW-0975">Bacterial flagellum</keyword>
<keyword evidence="6" id="KW-0282">Flagellum</keyword>
<dbReference type="GO" id="GO:0030694">
    <property type="term" value="C:bacterial-type flagellum basal body, rod"/>
    <property type="evidence" value="ECO:0007669"/>
    <property type="project" value="InterPro"/>
</dbReference>
<name>A0A5C5XGA8_9PLAN</name>
<dbReference type="RefSeq" id="WP_146503951.1">
    <property type="nucleotide sequence ID" value="NZ_SJPG01000001.1"/>
</dbReference>
<evidence type="ECO:0000256" key="5">
    <source>
        <dbReference type="ARBA" id="ARBA00024934"/>
    </source>
</evidence>
<protein>
    <recommendedName>
        <fullName evidence="3">Flagellar basal body rod protein FlgB</fullName>
    </recommendedName>
</protein>